<feature type="transmembrane region" description="Helical" evidence="1">
    <location>
        <begin position="185"/>
        <end position="208"/>
    </location>
</feature>
<evidence type="ECO:0000313" key="2">
    <source>
        <dbReference type="EMBL" id="ADG98582.1"/>
    </source>
</evidence>
<accession>D6Z9F2</accession>
<keyword evidence="1" id="KW-0812">Transmembrane</keyword>
<dbReference type="RefSeq" id="WP_013139032.1">
    <property type="nucleotide sequence ID" value="NC_014168.1"/>
</dbReference>
<keyword evidence="1" id="KW-1133">Transmembrane helix</keyword>
<dbReference type="KEGG" id="srt:Srot_2129"/>
<keyword evidence="3" id="KW-1185">Reference proteome</keyword>
<feature type="transmembrane region" description="Helical" evidence="1">
    <location>
        <begin position="74"/>
        <end position="93"/>
    </location>
</feature>
<feature type="transmembrane region" description="Helical" evidence="1">
    <location>
        <begin position="152"/>
        <end position="173"/>
    </location>
</feature>
<gene>
    <name evidence="2" type="ordered locus">Srot_2129</name>
</gene>
<proteinExistence type="predicted"/>
<evidence type="ECO:0000313" key="3">
    <source>
        <dbReference type="Proteomes" id="UP000002247"/>
    </source>
</evidence>
<dbReference type="AlphaFoldDB" id="D6Z9F2"/>
<keyword evidence="1" id="KW-0472">Membrane</keyword>
<feature type="transmembrane region" description="Helical" evidence="1">
    <location>
        <begin position="12"/>
        <end position="32"/>
    </location>
</feature>
<dbReference type="HOGENOM" id="CLU_1106516_0_0_11"/>
<dbReference type="EMBL" id="CP001958">
    <property type="protein sequence ID" value="ADG98582.1"/>
    <property type="molecule type" value="Genomic_DNA"/>
</dbReference>
<protein>
    <submittedName>
        <fullName evidence="2">Uncharacterized protein</fullName>
    </submittedName>
</protein>
<reference evidence="2 3" key="1">
    <citation type="journal article" date="2010" name="Stand. Genomic Sci.">
        <title>Complete genome sequence of Segniliparus rotundus type strain (CDC 1076).</title>
        <authorList>
            <person name="Sikorski J."/>
            <person name="Lapidus A."/>
            <person name="Copeland A."/>
            <person name="Misra M."/>
            <person name="Glavina Del Rio T."/>
            <person name="Nolan M."/>
            <person name="Lucas S."/>
            <person name="Chen F."/>
            <person name="Tice H."/>
            <person name="Cheng J.F."/>
            <person name="Jando M."/>
            <person name="Schneider S."/>
            <person name="Bruce D."/>
            <person name="Goodwin L."/>
            <person name="Pitluck S."/>
            <person name="Liolios K."/>
            <person name="Mikhailova N."/>
            <person name="Pati A."/>
            <person name="Ivanova N."/>
            <person name="Mavromatis K."/>
            <person name="Chen A."/>
            <person name="Palaniappan K."/>
            <person name="Chertkov O."/>
            <person name="Land M."/>
            <person name="Hauser L."/>
            <person name="Chang Y.J."/>
            <person name="Jeffries C.D."/>
            <person name="Brettin T."/>
            <person name="Detter J.C."/>
            <person name="Han C."/>
            <person name="Rohde M."/>
            <person name="Goker M."/>
            <person name="Bristow J."/>
            <person name="Eisen J.A."/>
            <person name="Markowitz V."/>
            <person name="Hugenholtz P."/>
            <person name="Kyrpides N.C."/>
            <person name="Klenk H.P."/>
        </authorList>
    </citation>
    <scope>NUCLEOTIDE SEQUENCE [LARGE SCALE GENOMIC DNA]</scope>
    <source>
        <strain evidence="3">ATCC BAA-972 / CDC 1076 / CIP 108378 / DSM 44985 / JCM 13578</strain>
    </source>
</reference>
<sequence>MSTLNAYVPPALLNQIASLVVAATAAVLLAAAARRKRSSAKARFTAGLVAAAAGHLSLLSYMAVGPWLHRHAGLMNLPVFCGYSLLVLSSYLYGTDTWRKVVDYGEARSVWPRIAVALTAISIVGMSVVYFGTKLCNQAIPDPGSHHGAWSFAAVLLQTTGLLPTHVAAGVYARKHLPGRRMRTARRLLLAYAGAGVLFSLLMISIRFNTPLLRWGKEPMYLTAAVLQFISHASLAVASWSYSEKALGDDD</sequence>
<evidence type="ECO:0000256" key="1">
    <source>
        <dbReference type="SAM" id="Phobius"/>
    </source>
</evidence>
<organism evidence="2 3">
    <name type="scientific">Segniliparus rotundus (strain ATCC BAA-972 / CDC 1076 / CIP 108378 / DSM 44985 / JCM 13578)</name>
    <dbReference type="NCBI Taxonomy" id="640132"/>
    <lineage>
        <taxon>Bacteria</taxon>
        <taxon>Bacillati</taxon>
        <taxon>Actinomycetota</taxon>
        <taxon>Actinomycetes</taxon>
        <taxon>Mycobacteriales</taxon>
        <taxon>Segniliparaceae</taxon>
        <taxon>Segniliparus</taxon>
    </lineage>
</organism>
<feature type="transmembrane region" description="Helical" evidence="1">
    <location>
        <begin position="114"/>
        <end position="132"/>
    </location>
</feature>
<feature type="transmembrane region" description="Helical" evidence="1">
    <location>
        <begin position="44"/>
        <end position="68"/>
    </location>
</feature>
<dbReference type="Proteomes" id="UP000002247">
    <property type="component" value="Chromosome"/>
</dbReference>
<name>D6Z9F2_SEGRD</name>
<feature type="transmembrane region" description="Helical" evidence="1">
    <location>
        <begin position="220"/>
        <end position="242"/>
    </location>
</feature>